<name>M7TCF0_EUTLA</name>
<dbReference type="AlphaFoldDB" id="M7TCF0"/>
<dbReference type="OrthoDB" id="4768544at2759"/>
<evidence type="ECO:0000313" key="2">
    <source>
        <dbReference type="EMBL" id="EMR67556.1"/>
    </source>
</evidence>
<dbReference type="GO" id="GO:0031177">
    <property type="term" value="F:phosphopantetheine binding"/>
    <property type="evidence" value="ECO:0007669"/>
    <property type="project" value="TreeGrafter"/>
</dbReference>
<dbReference type="GO" id="GO:0009239">
    <property type="term" value="P:enterobactin biosynthetic process"/>
    <property type="evidence" value="ECO:0007669"/>
    <property type="project" value="TreeGrafter"/>
</dbReference>
<dbReference type="Pfam" id="PF00668">
    <property type="entry name" value="Condensation"/>
    <property type="match status" value="1"/>
</dbReference>
<dbReference type="PANTHER" id="PTHR45527">
    <property type="entry name" value="NONRIBOSOMAL PEPTIDE SYNTHETASE"/>
    <property type="match status" value="1"/>
</dbReference>
<dbReference type="STRING" id="1287681.M7TCF0"/>
<proteinExistence type="predicted"/>
<dbReference type="Proteomes" id="UP000012174">
    <property type="component" value="Unassembled WGS sequence"/>
</dbReference>
<evidence type="ECO:0000313" key="3">
    <source>
        <dbReference type="Proteomes" id="UP000012174"/>
    </source>
</evidence>
<keyword evidence="3" id="KW-1185">Reference proteome</keyword>
<dbReference type="GO" id="GO:0043041">
    <property type="term" value="P:amino acid activation for nonribosomal peptide biosynthetic process"/>
    <property type="evidence" value="ECO:0007669"/>
    <property type="project" value="TreeGrafter"/>
</dbReference>
<dbReference type="GO" id="GO:0009366">
    <property type="term" value="C:enterobactin synthetase complex"/>
    <property type="evidence" value="ECO:0007669"/>
    <property type="project" value="TreeGrafter"/>
</dbReference>
<accession>M7TCF0</accession>
<protein>
    <submittedName>
        <fullName evidence="2">Putative polyketide synthase peptide synthetase protein</fullName>
    </submittedName>
</protein>
<reference evidence="3" key="1">
    <citation type="journal article" date="2013" name="Genome Announc.">
        <title>Draft genome sequence of the grapevine dieback fungus Eutypa lata UCR-EL1.</title>
        <authorList>
            <person name="Blanco-Ulate B."/>
            <person name="Rolshausen P.E."/>
            <person name="Cantu D."/>
        </authorList>
    </citation>
    <scope>NUCLEOTIDE SEQUENCE [LARGE SCALE GENOMIC DNA]</scope>
    <source>
        <strain evidence="3">UCR-EL1</strain>
    </source>
</reference>
<dbReference type="Gene3D" id="3.30.559.30">
    <property type="entry name" value="Nonribosomal peptide synthetase, condensation domain"/>
    <property type="match status" value="1"/>
</dbReference>
<dbReference type="HOGENOM" id="CLU_980151_0_0_1"/>
<dbReference type="GO" id="GO:0047527">
    <property type="term" value="F:2,3-dihydroxybenzoate-serine ligase activity"/>
    <property type="evidence" value="ECO:0007669"/>
    <property type="project" value="TreeGrafter"/>
</dbReference>
<dbReference type="EMBL" id="KB706407">
    <property type="protein sequence ID" value="EMR67556.1"/>
    <property type="molecule type" value="Genomic_DNA"/>
</dbReference>
<dbReference type="InterPro" id="IPR001242">
    <property type="entry name" value="Condensation_dom"/>
</dbReference>
<sequence length="284" mass="32705">MKQFSEASEERRVNFNAGKLEAELRYWRNEFATPPPPLPLLTLASVNERPILKAYENARADCKISVNTKRQILNVCRRLRATPFHFYLAALRALLLCYTVGEEDITMAVAESGRGHKGDDLNVIGPLYNLVLVRLIVKLSTKFEDLLEATRDKTYAGLENSRYPYPMLVKELHLQRNAKHYPFFQVFVDYRMGQRHTVNWGEYNKLVFMGFDLNVPYDVYLDTVDDQDGECTHYLFLRKDLFSKDAAERLARSYKCLIEAFAAQPGMTASDVDLSDPVDLEGMR</sequence>
<feature type="domain" description="Condensation" evidence="1">
    <location>
        <begin position="18"/>
        <end position="277"/>
    </location>
</feature>
<dbReference type="GO" id="GO:0005829">
    <property type="term" value="C:cytosol"/>
    <property type="evidence" value="ECO:0007669"/>
    <property type="project" value="TreeGrafter"/>
</dbReference>
<evidence type="ECO:0000259" key="1">
    <source>
        <dbReference type="Pfam" id="PF00668"/>
    </source>
</evidence>
<dbReference type="SUPFAM" id="SSF52777">
    <property type="entry name" value="CoA-dependent acyltransferases"/>
    <property type="match status" value="1"/>
</dbReference>
<organism evidence="2 3">
    <name type="scientific">Eutypa lata (strain UCR-EL1)</name>
    <name type="common">Grapevine dieback disease fungus</name>
    <name type="synonym">Eutypa armeniacae</name>
    <dbReference type="NCBI Taxonomy" id="1287681"/>
    <lineage>
        <taxon>Eukaryota</taxon>
        <taxon>Fungi</taxon>
        <taxon>Dikarya</taxon>
        <taxon>Ascomycota</taxon>
        <taxon>Pezizomycotina</taxon>
        <taxon>Sordariomycetes</taxon>
        <taxon>Xylariomycetidae</taxon>
        <taxon>Xylariales</taxon>
        <taxon>Diatrypaceae</taxon>
        <taxon>Eutypa</taxon>
    </lineage>
</organism>
<dbReference type="KEGG" id="ela:UCREL1_5413"/>
<gene>
    <name evidence="2" type="ORF">UCREL1_5413</name>
</gene>
<dbReference type="PANTHER" id="PTHR45527:SF1">
    <property type="entry name" value="FATTY ACID SYNTHASE"/>
    <property type="match status" value="1"/>
</dbReference>
<dbReference type="eggNOG" id="KOG1202">
    <property type="taxonomic scope" value="Eukaryota"/>
</dbReference>